<keyword evidence="2" id="KW-1185">Reference proteome</keyword>
<proteinExistence type="predicted"/>
<dbReference type="AlphaFoldDB" id="A0A8X6N140"/>
<evidence type="ECO:0000313" key="1">
    <source>
        <dbReference type="EMBL" id="GFS88447.1"/>
    </source>
</evidence>
<name>A0A8X6N140_NEPPI</name>
<reference evidence="1" key="1">
    <citation type="submission" date="2020-08" db="EMBL/GenBank/DDBJ databases">
        <title>Multicomponent nature underlies the extraordinary mechanical properties of spider dragline silk.</title>
        <authorList>
            <person name="Kono N."/>
            <person name="Nakamura H."/>
            <person name="Mori M."/>
            <person name="Yoshida Y."/>
            <person name="Ohtoshi R."/>
            <person name="Malay A.D."/>
            <person name="Moran D.A.P."/>
            <person name="Tomita M."/>
            <person name="Numata K."/>
            <person name="Arakawa K."/>
        </authorList>
    </citation>
    <scope>NUCLEOTIDE SEQUENCE</scope>
</reference>
<dbReference type="Proteomes" id="UP000887013">
    <property type="component" value="Unassembled WGS sequence"/>
</dbReference>
<sequence length="91" mass="10214">MFTPHLPSNISLHTILSGKKKLQSQRIQICKKPSTSYNATKSSYGCVRYHVLRKLQALIEDTHSFIDLGNPQMSINGMWGLSGSTSTQEYL</sequence>
<gene>
    <name evidence="1" type="ORF">NPIL_90021</name>
</gene>
<comment type="caution">
    <text evidence="1">The sequence shown here is derived from an EMBL/GenBank/DDBJ whole genome shotgun (WGS) entry which is preliminary data.</text>
</comment>
<accession>A0A8X6N140</accession>
<organism evidence="1 2">
    <name type="scientific">Nephila pilipes</name>
    <name type="common">Giant wood spider</name>
    <name type="synonym">Nephila maculata</name>
    <dbReference type="NCBI Taxonomy" id="299642"/>
    <lineage>
        <taxon>Eukaryota</taxon>
        <taxon>Metazoa</taxon>
        <taxon>Ecdysozoa</taxon>
        <taxon>Arthropoda</taxon>
        <taxon>Chelicerata</taxon>
        <taxon>Arachnida</taxon>
        <taxon>Araneae</taxon>
        <taxon>Araneomorphae</taxon>
        <taxon>Entelegynae</taxon>
        <taxon>Araneoidea</taxon>
        <taxon>Nephilidae</taxon>
        <taxon>Nephila</taxon>
    </lineage>
</organism>
<evidence type="ECO:0000313" key="2">
    <source>
        <dbReference type="Proteomes" id="UP000887013"/>
    </source>
</evidence>
<dbReference type="EMBL" id="BMAW01052957">
    <property type="protein sequence ID" value="GFS88447.1"/>
    <property type="molecule type" value="Genomic_DNA"/>
</dbReference>
<protein>
    <submittedName>
        <fullName evidence="1">Uncharacterized protein</fullName>
    </submittedName>
</protein>